<accession>A0A7W8M5W4</accession>
<keyword evidence="3" id="KW-0812">Transmembrane</keyword>
<name>A0A7W8M5W4_9FIRM</name>
<keyword evidence="3" id="KW-1133">Transmembrane helix</keyword>
<evidence type="ECO:0000256" key="2">
    <source>
        <dbReference type="SAM" id="MobiDB-lite"/>
    </source>
</evidence>
<organism evidence="4 5">
    <name type="scientific">Catenibacillus scindens</name>
    <dbReference type="NCBI Taxonomy" id="673271"/>
    <lineage>
        <taxon>Bacteria</taxon>
        <taxon>Bacillati</taxon>
        <taxon>Bacillota</taxon>
        <taxon>Clostridia</taxon>
        <taxon>Lachnospirales</taxon>
        <taxon>Lachnospiraceae</taxon>
        <taxon>Catenibacillus</taxon>
    </lineage>
</organism>
<gene>
    <name evidence="4" type="ORF">HNP82_002121</name>
</gene>
<dbReference type="Pfam" id="PF11167">
    <property type="entry name" value="DUF2953"/>
    <property type="match status" value="1"/>
</dbReference>
<dbReference type="Proteomes" id="UP000543642">
    <property type="component" value="Unassembled WGS sequence"/>
</dbReference>
<feature type="region of interest" description="Disordered" evidence="2">
    <location>
        <begin position="89"/>
        <end position="121"/>
    </location>
</feature>
<keyword evidence="5" id="KW-1185">Reference proteome</keyword>
<feature type="coiled-coil region" evidence="1">
    <location>
        <begin position="181"/>
        <end position="208"/>
    </location>
</feature>
<comment type="caution">
    <text evidence="4">The sequence shown here is derived from an EMBL/GenBank/DDBJ whole genome shotgun (WGS) entry which is preliminary data.</text>
</comment>
<evidence type="ECO:0000256" key="3">
    <source>
        <dbReference type="SAM" id="Phobius"/>
    </source>
</evidence>
<feature type="transmembrane region" description="Helical" evidence="3">
    <location>
        <begin position="7"/>
        <end position="33"/>
    </location>
</feature>
<keyword evidence="1" id="KW-0175">Coiled coil</keyword>
<evidence type="ECO:0000256" key="1">
    <source>
        <dbReference type="SAM" id="Coils"/>
    </source>
</evidence>
<sequence>MLHIILLILKIIGIILAVVLGLILLCVCVVLFVPVRYRVHGEYEDSFRGKAQVHWLFHILSIKAWFDSGGKDMGFVVRIFGKSLFDSRRNEKKSSDNTKKKEDKTPPPKDISIKQEREDSKKPVIAEKKVMADTTADIKKNEDTESRMKAGKTVSNVKTGENKGRKKNWFQKMILKFKGIKESFAKKLSQIREKFRNLLEKLSHIREKKDRIMDIFRREETKAALSKVKKIIFRILRHIKPVKLKGEVYFGFDDPAATGYALGGLSLLYPVFKDQVALYPDFEKEIFKGWVDVRGRIRIAVFVYAALALFLDKNVRQTIRFFKKL</sequence>
<evidence type="ECO:0008006" key="6">
    <source>
        <dbReference type="Google" id="ProtNLM"/>
    </source>
</evidence>
<keyword evidence="3" id="KW-0472">Membrane</keyword>
<evidence type="ECO:0000313" key="4">
    <source>
        <dbReference type="EMBL" id="MBB5264982.1"/>
    </source>
</evidence>
<dbReference type="EMBL" id="JACHFW010000008">
    <property type="protein sequence ID" value="MBB5264982.1"/>
    <property type="molecule type" value="Genomic_DNA"/>
</dbReference>
<reference evidence="4 5" key="1">
    <citation type="submission" date="2020-08" db="EMBL/GenBank/DDBJ databases">
        <title>Genomic Encyclopedia of Type Strains, Phase IV (KMG-IV): sequencing the most valuable type-strain genomes for metagenomic binning, comparative biology and taxonomic classification.</title>
        <authorList>
            <person name="Goeker M."/>
        </authorList>
    </citation>
    <scope>NUCLEOTIDE SEQUENCE [LARGE SCALE GENOMIC DNA]</scope>
    <source>
        <strain evidence="4 5">DSM 106146</strain>
    </source>
</reference>
<evidence type="ECO:0000313" key="5">
    <source>
        <dbReference type="Proteomes" id="UP000543642"/>
    </source>
</evidence>
<dbReference type="InterPro" id="IPR021338">
    <property type="entry name" value="DUF2953"/>
</dbReference>
<protein>
    <recommendedName>
        <fullName evidence="6">DUF2953 domain-containing protein</fullName>
    </recommendedName>
</protein>
<dbReference type="AlphaFoldDB" id="A0A7W8M5W4"/>
<dbReference type="RefSeq" id="WP_183774224.1">
    <property type="nucleotide sequence ID" value="NZ_CAWVEG010000092.1"/>
</dbReference>
<proteinExistence type="predicted"/>